<protein>
    <submittedName>
        <fullName evidence="1">Uncharacterized protein</fullName>
    </submittedName>
</protein>
<organism evidence="1 2">
    <name type="scientific">Peronosclerospora sorghi</name>
    <dbReference type="NCBI Taxonomy" id="230839"/>
    <lineage>
        <taxon>Eukaryota</taxon>
        <taxon>Sar</taxon>
        <taxon>Stramenopiles</taxon>
        <taxon>Oomycota</taxon>
        <taxon>Peronosporomycetes</taxon>
        <taxon>Peronosporales</taxon>
        <taxon>Peronosporaceae</taxon>
        <taxon>Peronosclerospora</taxon>
    </lineage>
</organism>
<proteinExistence type="predicted"/>
<keyword evidence="2" id="KW-1185">Reference proteome</keyword>
<reference evidence="1 2" key="1">
    <citation type="journal article" date="2022" name="bioRxiv">
        <title>The genome of the oomycete Peronosclerospora sorghi, a cosmopolitan pathogen of maize and sorghum, is inflated with dispersed pseudogenes.</title>
        <authorList>
            <person name="Fletcher K."/>
            <person name="Martin F."/>
            <person name="Isakeit T."/>
            <person name="Cavanaugh K."/>
            <person name="Magill C."/>
            <person name="Michelmore R."/>
        </authorList>
    </citation>
    <scope>NUCLEOTIDE SEQUENCE [LARGE SCALE GENOMIC DNA]</scope>
    <source>
        <strain evidence="1">P6</strain>
    </source>
</reference>
<accession>A0ACC0WIS1</accession>
<comment type="caution">
    <text evidence="1">The sequence shown here is derived from an EMBL/GenBank/DDBJ whole genome shotgun (WGS) entry which is preliminary data.</text>
</comment>
<evidence type="ECO:0000313" key="1">
    <source>
        <dbReference type="EMBL" id="KAI9918482.1"/>
    </source>
</evidence>
<evidence type="ECO:0000313" key="2">
    <source>
        <dbReference type="Proteomes" id="UP001163321"/>
    </source>
</evidence>
<sequence length="599" mass="66990">MFSTRTLQSRGARYLLATPQRLCARRPQAVVSRHGSLYVPPVNFLSGLRHCSSHDASQAPEAIHSTRARMDTDKLTLTLDQVLNQLSMMESWSCSGCGIELQYKEPKELGYVPQRVLSNVHDLKELKRLRCERCFQMTQYGKISSTKMPYQEYEKRVMELRSKDMLMVQLVDILDISGSLLPKARHLFGKKPVMLVVNKGDLVPTKSGIRRLMRRIKHEAKSAGIDNLISIHLISAMKRIGMKEIVTDVAKYRQGRDICVVGAANVGKSTFLNSFLSHLVDRKWQHNHRKYMKMEEVPLSELELEETAVGSTSDDKVRDETKRDPEVSGRKQASVMTPYGELYVAPDEDPEMIEASAEEDRKMTTSPLPGTTLAVQYLPVMVQNEAFNILDTPGLITDTKRQKLVEVLALDGAARLKNVFPSKQLPVTTYRVRPGRTLFLGALARFDYASIGTTNEKNLLLLSWYGVLPGHLTSTERADVTFVKHAGGILSPPRGLDALSFTGPLTPSHTVPLRDYVSDSVRTKSKHKKPKRTTVVELELPGFGWLAVTALDLDGTTASHRTLEEATIAVHTCRGVAVVPRAPLFPFELSASKSSTWKR</sequence>
<gene>
    <name evidence="1" type="ORF">PsorP6_012001</name>
</gene>
<dbReference type="EMBL" id="CM047591">
    <property type="protein sequence ID" value="KAI9918482.1"/>
    <property type="molecule type" value="Genomic_DNA"/>
</dbReference>
<dbReference type="Proteomes" id="UP001163321">
    <property type="component" value="Chromosome 12"/>
</dbReference>
<name>A0ACC0WIS1_9STRA</name>